<reference evidence="3" key="1">
    <citation type="submission" date="2016-06" db="UniProtKB">
        <authorList>
            <consortium name="WormBaseParasite"/>
        </authorList>
    </citation>
    <scope>IDENTIFICATION</scope>
</reference>
<dbReference type="WBParaSite" id="SBAD_0000422201-mRNA-1">
    <property type="protein sequence ID" value="SBAD_0000422201-mRNA-1"/>
    <property type="gene ID" value="SBAD_0000422201"/>
</dbReference>
<proteinExistence type="predicted"/>
<dbReference type="Proteomes" id="UP000270296">
    <property type="component" value="Unassembled WGS sequence"/>
</dbReference>
<evidence type="ECO:0000313" key="1">
    <source>
        <dbReference type="EMBL" id="VDP03178.1"/>
    </source>
</evidence>
<reference evidence="1 2" key="2">
    <citation type="submission" date="2018-11" db="EMBL/GenBank/DDBJ databases">
        <authorList>
            <consortium name="Pathogen Informatics"/>
        </authorList>
    </citation>
    <scope>NUCLEOTIDE SEQUENCE [LARGE SCALE GENOMIC DNA]</scope>
</reference>
<organism evidence="3">
    <name type="scientific">Soboliphyme baturini</name>
    <dbReference type="NCBI Taxonomy" id="241478"/>
    <lineage>
        <taxon>Eukaryota</taxon>
        <taxon>Metazoa</taxon>
        <taxon>Ecdysozoa</taxon>
        <taxon>Nematoda</taxon>
        <taxon>Enoplea</taxon>
        <taxon>Dorylaimia</taxon>
        <taxon>Dioctophymatida</taxon>
        <taxon>Dioctophymatoidea</taxon>
        <taxon>Soboliphymatidae</taxon>
        <taxon>Soboliphyme</taxon>
    </lineage>
</organism>
<sequence>MDVKVLPVKCKQRSHENHAAKSATRINKFIATICLALSMSTTRPSSLPSANRISFRKNNVAWLGQLAPSVSLWQRLCLRSPPMDNAGHIVHRSQINGLRWTRFSCIQLNAGFVSIKNLFR</sequence>
<gene>
    <name evidence="1" type="ORF">SBAD_LOCUS4041</name>
</gene>
<evidence type="ECO:0000313" key="2">
    <source>
        <dbReference type="Proteomes" id="UP000270296"/>
    </source>
</evidence>
<evidence type="ECO:0000313" key="3">
    <source>
        <dbReference type="WBParaSite" id="SBAD_0000422201-mRNA-1"/>
    </source>
</evidence>
<keyword evidence="2" id="KW-1185">Reference proteome</keyword>
<accession>A0A183IK95</accession>
<dbReference type="AlphaFoldDB" id="A0A183IK95"/>
<name>A0A183IK95_9BILA</name>
<protein>
    <submittedName>
        <fullName evidence="1 3">Uncharacterized protein</fullName>
    </submittedName>
</protein>
<dbReference type="EMBL" id="UZAM01008091">
    <property type="protein sequence ID" value="VDP03178.1"/>
    <property type="molecule type" value="Genomic_DNA"/>
</dbReference>